<dbReference type="Pfam" id="PF02515">
    <property type="entry name" value="CoA_transf_3"/>
    <property type="match status" value="1"/>
</dbReference>
<protein>
    <submittedName>
        <fullName evidence="2">Formyl-CoA transferase</fullName>
    </submittedName>
</protein>
<organism evidence="2 3">
    <name type="scientific">Paramicrobacterium humi</name>
    <dbReference type="NCBI Taxonomy" id="640635"/>
    <lineage>
        <taxon>Bacteria</taxon>
        <taxon>Bacillati</taxon>
        <taxon>Actinomycetota</taxon>
        <taxon>Actinomycetes</taxon>
        <taxon>Micrococcales</taxon>
        <taxon>Microbacteriaceae</taxon>
        <taxon>Paramicrobacterium</taxon>
    </lineage>
</organism>
<proteinExistence type="predicted"/>
<dbReference type="SUPFAM" id="SSF89796">
    <property type="entry name" value="CoA-transferase family III (CaiB/BaiF)"/>
    <property type="match status" value="1"/>
</dbReference>
<dbReference type="Proteomes" id="UP000199183">
    <property type="component" value="Unassembled WGS sequence"/>
</dbReference>
<keyword evidence="3" id="KW-1185">Reference proteome</keyword>
<reference evidence="2 3" key="1">
    <citation type="submission" date="2016-10" db="EMBL/GenBank/DDBJ databases">
        <authorList>
            <person name="de Groot N.N."/>
        </authorList>
    </citation>
    <scope>NUCLEOTIDE SEQUENCE [LARGE SCALE GENOMIC DNA]</scope>
    <source>
        <strain evidence="2 3">DSM 21799</strain>
    </source>
</reference>
<keyword evidence="1 2" id="KW-0808">Transferase</keyword>
<dbReference type="PANTHER" id="PTHR48207">
    <property type="entry name" value="SUCCINATE--HYDROXYMETHYLGLUTARATE COA-TRANSFERASE"/>
    <property type="match status" value="1"/>
</dbReference>
<dbReference type="AlphaFoldDB" id="A0A1H4KZS8"/>
<sequence>MPRPLDGIKVIDFTQVMLGPSCTQALGDFGADVIKVERPGRGDLSREGVLKHTGSDNPVFLALNRNKRGIALDLTTDAGREVAYDLLRTADVVVSNFRPGVMQRLGLDYETVSQINPRIIWASGSGFGATGPYAHKGGQDILGQAYSGVMRRKADPLHPTAIYATPIADYTAGQHLVQGILLALLQRHQTGKGQKVEVSLYDSMLAMQMQEATTRLMYDQELNWALMPLSGCFPTQDSEIVIVGAFKENPLGDICAALGLPDYSREERFSTLDRLKENRAEIRAIIAERLLDDTSAHWLAALEQHDVLCGPVKSLAEALADPQTAHNNMIIEFTDAAGEVVKTIASPITMSAVTKEVRHTPPRLGEHSRELLAELGYDDARIDGLVQSGAVR</sequence>
<dbReference type="EMBL" id="FNRY01000001">
    <property type="protein sequence ID" value="SEB63595.1"/>
    <property type="molecule type" value="Genomic_DNA"/>
</dbReference>
<evidence type="ECO:0000313" key="2">
    <source>
        <dbReference type="EMBL" id="SEB63595.1"/>
    </source>
</evidence>
<accession>A0A1H4KZS8</accession>
<dbReference type="Gene3D" id="3.30.1540.10">
    <property type="entry name" value="formyl-coa transferase, domain 3"/>
    <property type="match status" value="1"/>
</dbReference>
<dbReference type="InterPro" id="IPR050483">
    <property type="entry name" value="CoA-transferase_III_domain"/>
</dbReference>
<dbReference type="OrthoDB" id="9797653at2"/>
<dbReference type="STRING" id="640635.SAMN04489806_1360"/>
<name>A0A1H4KZS8_9MICO</name>
<dbReference type="PANTHER" id="PTHR48207:SF4">
    <property type="entry name" value="BLL6097 PROTEIN"/>
    <property type="match status" value="1"/>
</dbReference>
<evidence type="ECO:0000313" key="3">
    <source>
        <dbReference type="Proteomes" id="UP000199183"/>
    </source>
</evidence>
<evidence type="ECO:0000256" key="1">
    <source>
        <dbReference type="ARBA" id="ARBA00022679"/>
    </source>
</evidence>
<dbReference type="InterPro" id="IPR044855">
    <property type="entry name" value="CoA-Trfase_III_dom3_sf"/>
</dbReference>
<gene>
    <name evidence="2" type="ORF">SAMN04489806_1360</name>
</gene>
<dbReference type="RefSeq" id="WP_091181753.1">
    <property type="nucleotide sequence ID" value="NZ_FNRY01000001.1"/>
</dbReference>
<dbReference type="InterPro" id="IPR023606">
    <property type="entry name" value="CoA-Trfase_III_dom_1_sf"/>
</dbReference>
<dbReference type="GO" id="GO:0008410">
    <property type="term" value="F:CoA-transferase activity"/>
    <property type="evidence" value="ECO:0007669"/>
    <property type="project" value="TreeGrafter"/>
</dbReference>
<dbReference type="Gene3D" id="3.40.50.10540">
    <property type="entry name" value="Crotonobetainyl-coa:carnitine coa-transferase, domain 1"/>
    <property type="match status" value="1"/>
</dbReference>
<dbReference type="InterPro" id="IPR003673">
    <property type="entry name" value="CoA-Trfase_fam_III"/>
</dbReference>